<accession>A0AAV7PFL0</accession>
<comment type="caution">
    <text evidence="2">The sequence shown here is derived from an EMBL/GenBank/DDBJ whole genome shotgun (WGS) entry which is preliminary data.</text>
</comment>
<dbReference type="AlphaFoldDB" id="A0AAV7PFL0"/>
<gene>
    <name evidence="2" type="ORF">NDU88_005498</name>
</gene>
<protein>
    <submittedName>
        <fullName evidence="2">Uncharacterized protein</fullName>
    </submittedName>
</protein>
<reference evidence="2" key="1">
    <citation type="journal article" date="2022" name="bioRxiv">
        <title>Sequencing and chromosome-scale assembly of the giantPleurodeles waltlgenome.</title>
        <authorList>
            <person name="Brown T."/>
            <person name="Elewa A."/>
            <person name="Iarovenko S."/>
            <person name="Subramanian E."/>
            <person name="Araus A.J."/>
            <person name="Petzold A."/>
            <person name="Susuki M."/>
            <person name="Suzuki K.-i.T."/>
            <person name="Hayashi T."/>
            <person name="Toyoda A."/>
            <person name="Oliveira C."/>
            <person name="Osipova E."/>
            <person name="Leigh N.D."/>
            <person name="Simon A."/>
            <person name="Yun M.H."/>
        </authorList>
    </citation>
    <scope>NUCLEOTIDE SEQUENCE</scope>
    <source>
        <strain evidence="2">20211129_DDA</strain>
        <tissue evidence="2">Liver</tissue>
    </source>
</reference>
<dbReference type="EMBL" id="JANPWB010000011">
    <property type="protein sequence ID" value="KAJ1127092.1"/>
    <property type="molecule type" value="Genomic_DNA"/>
</dbReference>
<feature type="compositionally biased region" description="Basic and acidic residues" evidence="1">
    <location>
        <begin position="53"/>
        <end position="75"/>
    </location>
</feature>
<feature type="compositionally biased region" description="Basic and acidic residues" evidence="1">
    <location>
        <begin position="127"/>
        <end position="142"/>
    </location>
</feature>
<dbReference type="Proteomes" id="UP001066276">
    <property type="component" value="Chromosome 7"/>
</dbReference>
<proteinExistence type="predicted"/>
<feature type="region of interest" description="Disordered" evidence="1">
    <location>
        <begin position="27"/>
        <end position="201"/>
    </location>
</feature>
<feature type="compositionally biased region" description="Basic and acidic residues" evidence="1">
    <location>
        <begin position="159"/>
        <end position="179"/>
    </location>
</feature>
<evidence type="ECO:0000313" key="3">
    <source>
        <dbReference type="Proteomes" id="UP001066276"/>
    </source>
</evidence>
<name>A0AAV7PFL0_PLEWA</name>
<sequence>MQNPPVTGWPEPARTQAQLVLPLPVVCRNTTGQKQDAGSTREGGGSRRSASAEPKKEENGKEQDEEGRDGGITDREGDEEVTPGQRNAEIGVWLLPHRGEEEDKAADGGLSTAANLGGGAQNPATLLEKRGIAREATNEKQDAGSTREGGGSRRSTLAEPKKEENAKEQDGDEKGRDGGITDQEGDEEVTPGQRNTEIGVWFLPNQGEEEDEVADGGWSTAATLEGRAQNPALLLEKCGIARCVGTPD</sequence>
<evidence type="ECO:0000256" key="1">
    <source>
        <dbReference type="SAM" id="MobiDB-lite"/>
    </source>
</evidence>
<keyword evidence="3" id="KW-1185">Reference proteome</keyword>
<evidence type="ECO:0000313" key="2">
    <source>
        <dbReference type="EMBL" id="KAJ1127092.1"/>
    </source>
</evidence>
<organism evidence="2 3">
    <name type="scientific">Pleurodeles waltl</name>
    <name type="common">Iberian ribbed newt</name>
    <dbReference type="NCBI Taxonomy" id="8319"/>
    <lineage>
        <taxon>Eukaryota</taxon>
        <taxon>Metazoa</taxon>
        <taxon>Chordata</taxon>
        <taxon>Craniata</taxon>
        <taxon>Vertebrata</taxon>
        <taxon>Euteleostomi</taxon>
        <taxon>Amphibia</taxon>
        <taxon>Batrachia</taxon>
        <taxon>Caudata</taxon>
        <taxon>Salamandroidea</taxon>
        <taxon>Salamandridae</taxon>
        <taxon>Pleurodelinae</taxon>
        <taxon>Pleurodeles</taxon>
    </lineage>
</organism>